<dbReference type="SUPFAM" id="SSF52402">
    <property type="entry name" value="Adenine nucleotide alpha hydrolases-like"/>
    <property type="match status" value="1"/>
</dbReference>
<proteinExistence type="inferred from homology"/>
<reference evidence="6 7" key="1">
    <citation type="submission" date="2018-11" db="EMBL/GenBank/DDBJ databases">
        <authorList>
            <person name="Kleinhagauer T."/>
            <person name="Glaeser S.P."/>
            <person name="Spergser J."/>
            <person name="Ruckert C."/>
            <person name="Kaempfer P."/>
            <person name="Busse H.-J."/>
        </authorList>
    </citation>
    <scope>NUCLEOTIDE SEQUENCE [LARGE SCALE GENOMIC DNA]</scope>
    <source>
        <strain evidence="6 7">200CH</strain>
    </source>
</reference>
<evidence type="ECO:0000259" key="5">
    <source>
        <dbReference type="SMART" id="SM00893"/>
    </source>
</evidence>
<keyword evidence="4" id="KW-0274">FAD</keyword>
<dbReference type="InterPro" id="IPR014730">
    <property type="entry name" value="ETF_a/b_N"/>
</dbReference>
<comment type="cofactor">
    <cofactor evidence="4">
        <name>FAD</name>
        <dbReference type="ChEBI" id="CHEBI:57692"/>
    </cofactor>
    <text evidence="4">Binds 1 FAD per dimer.</text>
</comment>
<dbReference type="Gene3D" id="3.40.50.1220">
    <property type="entry name" value="TPP-binding domain"/>
    <property type="match status" value="1"/>
</dbReference>
<protein>
    <submittedName>
        <fullName evidence="6">Electron transfer flavoprotein subunit alpha</fullName>
    </submittedName>
</protein>
<dbReference type="PIRSF" id="PIRSF000089">
    <property type="entry name" value="Electra_flavoP_a"/>
    <property type="match status" value="1"/>
</dbReference>
<name>A0A3G6J5J0_9CORY</name>
<dbReference type="InterPro" id="IPR014729">
    <property type="entry name" value="Rossmann-like_a/b/a_fold"/>
</dbReference>
<dbReference type="Gene3D" id="3.40.50.620">
    <property type="entry name" value="HUPs"/>
    <property type="match status" value="1"/>
</dbReference>
<dbReference type="GO" id="GO:0009055">
    <property type="term" value="F:electron transfer activity"/>
    <property type="evidence" value="ECO:0007669"/>
    <property type="project" value="InterPro"/>
</dbReference>
<feature type="binding site" evidence="4">
    <location>
        <position position="283"/>
    </location>
    <ligand>
        <name>FAD</name>
        <dbReference type="ChEBI" id="CHEBI:57692"/>
    </ligand>
</feature>
<comment type="function">
    <text evidence="3">The electron transfer flavoprotein serves as a specific electron acceptor for other dehydrogenases. It transfers the electrons to the main respiratory chain via ETF-ubiquinone oxidoreductase (ETF dehydrogenase).</text>
</comment>
<dbReference type="GO" id="GO:0033539">
    <property type="term" value="P:fatty acid beta-oxidation using acyl-CoA dehydrogenase"/>
    <property type="evidence" value="ECO:0007669"/>
    <property type="project" value="TreeGrafter"/>
</dbReference>
<dbReference type="SMART" id="SM00893">
    <property type="entry name" value="ETF"/>
    <property type="match status" value="1"/>
</dbReference>
<dbReference type="PANTHER" id="PTHR43153:SF1">
    <property type="entry name" value="ELECTRON TRANSFER FLAVOPROTEIN SUBUNIT ALPHA, MITOCHONDRIAL"/>
    <property type="match status" value="1"/>
</dbReference>
<sequence length="320" mass="32693">MSCVYVVLPHHQGQLDAVSFELIAAARPLGDVHAVVVSDNHLGEQLFSTLSQAGVSRTIDVHCPDYAARVILPEVDAVSQLAAATPGPIVTAATVDGNEIAGRLAARLGSGVLCDVTAIGPDGTATMSILGDSYQVSAAVGGACPIYTVRPGVTVIDDAATDGELVAVEIGARGGLDVAVTGFTPAAPLERPDLTQAKVVVAGGRGVGSREGFTTLCEPLADVFGGAVGATRDAADDDFYDRTYQIGQTGVTCAPDLYIGLGISGAIQHKAGMQTSRTIVAINNDEEAPIFDICDFGVVGDVHTVVPQLIEQLQAAKGTS</sequence>
<dbReference type="EMBL" id="CP033896">
    <property type="protein sequence ID" value="AZA13355.1"/>
    <property type="molecule type" value="Genomic_DNA"/>
</dbReference>
<accession>A0A3G6J5J0</accession>
<dbReference type="AlphaFoldDB" id="A0A3G6J5J0"/>
<evidence type="ECO:0000256" key="4">
    <source>
        <dbReference type="PIRSR" id="PIRSR000089-1"/>
    </source>
</evidence>
<dbReference type="InterPro" id="IPR001308">
    <property type="entry name" value="ETF_a/FixB"/>
</dbReference>
<feature type="binding site" evidence="4">
    <location>
        <begin position="245"/>
        <end position="249"/>
    </location>
    <ligand>
        <name>FAD</name>
        <dbReference type="ChEBI" id="CHEBI:57692"/>
    </ligand>
</feature>
<organism evidence="6 7">
    <name type="scientific">Corynebacterium choanae</name>
    <dbReference type="NCBI Taxonomy" id="1862358"/>
    <lineage>
        <taxon>Bacteria</taxon>
        <taxon>Bacillati</taxon>
        <taxon>Actinomycetota</taxon>
        <taxon>Actinomycetes</taxon>
        <taxon>Mycobacteriales</taxon>
        <taxon>Corynebacteriaceae</taxon>
        <taxon>Corynebacterium</taxon>
    </lineage>
</organism>
<feature type="binding site" evidence="4">
    <location>
        <begin position="231"/>
        <end position="232"/>
    </location>
    <ligand>
        <name>FAD</name>
        <dbReference type="ChEBI" id="CHEBI:57692"/>
    </ligand>
</feature>
<comment type="similarity">
    <text evidence="1">Belongs to the ETF alpha-subunit/FixB family.</text>
</comment>
<feature type="binding site" evidence="4">
    <location>
        <begin position="262"/>
        <end position="269"/>
    </location>
    <ligand>
        <name>FAD</name>
        <dbReference type="ChEBI" id="CHEBI:57692"/>
    </ligand>
</feature>
<dbReference type="InterPro" id="IPR029035">
    <property type="entry name" value="DHS-like_NAD/FAD-binding_dom"/>
</dbReference>
<feature type="binding site" evidence="4">
    <location>
        <position position="205"/>
    </location>
    <ligand>
        <name>FAD</name>
        <dbReference type="ChEBI" id="CHEBI:57692"/>
    </ligand>
</feature>
<evidence type="ECO:0000313" key="6">
    <source>
        <dbReference type="EMBL" id="AZA13355.1"/>
    </source>
</evidence>
<dbReference type="KEGG" id="ccho:CCHOA_04735"/>
<dbReference type="SUPFAM" id="SSF52467">
    <property type="entry name" value="DHS-like NAD/FAD-binding domain"/>
    <property type="match status" value="1"/>
</dbReference>
<feature type="domain" description="Electron transfer flavoprotein alpha/beta-subunit N-terminal" evidence="5">
    <location>
        <begin position="4"/>
        <end position="178"/>
    </location>
</feature>
<gene>
    <name evidence="6" type="primary">etfA</name>
    <name evidence="6" type="ORF">CCHOA_04735</name>
</gene>
<dbReference type="InterPro" id="IPR014731">
    <property type="entry name" value="ETF_asu_C"/>
</dbReference>
<dbReference type="Proteomes" id="UP000269019">
    <property type="component" value="Chromosome"/>
</dbReference>
<dbReference type="OrthoDB" id="9770286at2"/>
<dbReference type="PANTHER" id="PTHR43153">
    <property type="entry name" value="ELECTRON TRANSFER FLAVOPROTEIN ALPHA"/>
    <property type="match status" value="1"/>
</dbReference>
<dbReference type="Pfam" id="PF01012">
    <property type="entry name" value="ETF"/>
    <property type="match status" value="1"/>
</dbReference>
<evidence type="ECO:0000256" key="3">
    <source>
        <dbReference type="ARBA" id="ARBA00025649"/>
    </source>
</evidence>
<dbReference type="Pfam" id="PF00766">
    <property type="entry name" value="ETF_alpha"/>
    <property type="match status" value="1"/>
</dbReference>
<evidence type="ECO:0000256" key="2">
    <source>
        <dbReference type="ARBA" id="ARBA00011355"/>
    </source>
</evidence>
<keyword evidence="4" id="KW-0285">Flavoprotein</keyword>
<evidence type="ECO:0000256" key="1">
    <source>
        <dbReference type="ARBA" id="ARBA00005817"/>
    </source>
</evidence>
<comment type="subunit">
    <text evidence="2">Heterodimer of an alpha and a beta subunit.</text>
</comment>
<dbReference type="GO" id="GO:0050660">
    <property type="term" value="F:flavin adenine dinucleotide binding"/>
    <property type="evidence" value="ECO:0007669"/>
    <property type="project" value="InterPro"/>
</dbReference>
<dbReference type="RefSeq" id="WP_123927344.1">
    <property type="nucleotide sequence ID" value="NZ_CP033896.1"/>
</dbReference>
<keyword evidence="7" id="KW-1185">Reference proteome</keyword>
<evidence type="ECO:0000313" key="7">
    <source>
        <dbReference type="Proteomes" id="UP000269019"/>
    </source>
</evidence>